<reference evidence="1" key="1">
    <citation type="submission" date="2015-04" db="EMBL/GenBank/DDBJ databases">
        <authorList>
            <person name="Syromyatnikov M.Y."/>
            <person name="Popov V.N."/>
        </authorList>
    </citation>
    <scope>NUCLEOTIDE SEQUENCE</scope>
    <source>
        <strain evidence="1">MO-1</strain>
    </source>
</reference>
<sequence length="45" mass="5068">MLEAVDREAHLRQVVADLKPLLKECLVLLLPVEILHVDNGEPPIQ</sequence>
<evidence type="ECO:0000313" key="1">
    <source>
        <dbReference type="EMBL" id="CRH07475.1"/>
    </source>
</evidence>
<proteinExistence type="predicted"/>
<dbReference type="InterPro" id="IPR015867">
    <property type="entry name" value="N-reg_PII/ATP_PRibTrfase_C"/>
</dbReference>
<dbReference type="Gene3D" id="3.30.70.120">
    <property type="match status" value="1"/>
</dbReference>
<dbReference type="EMBL" id="LO017727">
    <property type="protein sequence ID" value="CRH07475.1"/>
    <property type="molecule type" value="Genomic_DNA"/>
</dbReference>
<gene>
    <name evidence="1" type="ORF">MAGMO_3338</name>
</gene>
<organism evidence="1">
    <name type="scientific">Magnetococcus massalia (strain MO-1)</name>
    <dbReference type="NCBI Taxonomy" id="451514"/>
    <lineage>
        <taxon>Bacteria</taxon>
        <taxon>Pseudomonadati</taxon>
        <taxon>Pseudomonadota</taxon>
        <taxon>Magnetococcia</taxon>
        <taxon>Magnetococcales</taxon>
        <taxon>Magnetococcaceae</taxon>
        <taxon>Magnetococcus</taxon>
    </lineage>
</organism>
<name>A0A1S7LKP8_MAGMO</name>
<protein>
    <submittedName>
        <fullName evidence="1">Uncharacterized protein</fullName>
    </submittedName>
</protein>
<accession>A0A1S7LKP8</accession>
<dbReference type="AlphaFoldDB" id="A0A1S7LKP8"/>